<dbReference type="Pfam" id="PF00089">
    <property type="entry name" value="Trypsin"/>
    <property type="match status" value="1"/>
</dbReference>
<keyword evidence="6" id="KW-1015">Disulfide bond</keyword>
<dbReference type="InterPro" id="IPR001314">
    <property type="entry name" value="Peptidase_S1A"/>
</dbReference>
<dbReference type="GO" id="GO:0006508">
    <property type="term" value="P:proteolysis"/>
    <property type="evidence" value="ECO:0007669"/>
    <property type="project" value="UniProtKB-KW"/>
</dbReference>
<keyword evidence="2" id="KW-0964">Secreted</keyword>
<dbReference type="InterPro" id="IPR018114">
    <property type="entry name" value="TRYPSIN_HIS"/>
</dbReference>
<protein>
    <submittedName>
        <fullName evidence="12">Uncharacterized protein</fullName>
    </submittedName>
</protein>
<dbReference type="PROSITE" id="PS01180">
    <property type="entry name" value="CUB"/>
    <property type="match status" value="1"/>
</dbReference>
<evidence type="ECO:0000256" key="5">
    <source>
        <dbReference type="ARBA" id="ARBA00022825"/>
    </source>
</evidence>
<evidence type="ECO:0000256" key="2">
    <source>
        <dbReference type="ARBA" id="ARBA00022525"/>
    </source>
</evidence>
<dbReference type="GO" id="GO:0005576">
    <property type="term" value="C:extracellular region"/>
    <property type="evidence" value="ECO:0007669"/>
    <property type="project" value="UniProtKB-SubCell"/>
</dbReference>
<dbReference type="InterPro" id="IPR009003">
    <property type="entry name" value="Peptidase_S1_PA"/>
</dbReference>
<evidence type="ECO:0000313" key="12">
    <source>
        <dbReference type="EMBL" id="CAL4105090.1"/>
    </source>
</evidence>
<dbReference type="SUPFAM" id="SSF50494">
    <property type="entry name" value="Trypsin-like serine proteases"/>
    <property type="match status" value="1"/>
</dbReference>
<dbReference type="InterPro" id="IPR033116">
    <property type="entry name" value="TRYPSIN_SER"/>
</dbReference>
<comment type="caution">
    <text evidence="7">Lacks conserved residue(s) required for the propagation of feature annotation.</text>
</comment>
<keyword evidence="5 8" id="KW-0720">Serine protease</keyword>
<evidence type="ECO:0000256" key="9">
    <source>
        <dbReference type="SAM" id="SignalP"/>
    </source>
</evidence>
<feature type="domain" description="Peptidase S1" evidence="11">
    <location>
        <begin position="177"/>
        <end position="411"/>
    </location>
</feature>
<dbReference type="PROSITE" id="PS00135">
    <property type="entry name" value="TRYPSIN_SER"/>
    <property type="match status" value="1"/>
</dbReference>
<gene>
    <name evidence="12" type="ORF">MNOR_LOCUS18003</name>
</gene>
<comment type="subcellular location">
    <subcellularLocation>
        <location evidence="1">Secreted</location>
    </subcellularLocation>
</comment>
<dbReference type="EMBL" id="CAXKWB010012667">
    <property type="protein sequence ID" value="CAL4105090.1"/>
    <property type="molecule type" value="Genomic_DNA"/>
</dbReference>
<comment type="caution">
    <text evidence="12">The sequence shown here is derived from an EMBL/GenBank/DDBJ whole genome shotgun (WGS) entry which is preliminary data.</text>
</comment>
<keyword evidence="3 8" id="KW-0645">Protease</keyword>
<dbReference type="AlphaFoldDB" id="A0AAV2R028"/>
<organism evidence="12 13">
    <name type="scientific">Meganyctiphanes norvegica</name>
    <name type="common">Northern krill</name>
    <name type="synonym">Thysanopoda norvegica</name>
    <dbReference type="NCBI Taxonomy" id="48144"/>
    <lineage>
        <taxon>Eukaryota</taxon>
        <taxon>Metazoa</taxon>
        <taxon>Ecdysozoa</taxon>
        <taxon>Arthropoda</taxon>
        <taxon>Crustacea</taxon>
        <taxon>Multicrustacea</taxon>
        <taxon>Malacostraca</taxon>
        <taxon>Eumalacostraca</taxon>
        <taxon>Eucarida</taxon>
        <taxon>Euphausiacea</taxon>
        <taxon>Euphausiidae</taxon>
        <taxon>Meganyctiphanes</taxon>
    </lineage>
</organism>
<dbReference type="InterPro" id="IPR000859">
    <property type="entry name" value="CUB_dom"/>
</dbReference>
<evidence type="ECO:0000256" key="6">
    <source>
        <dbReference type="ARBA" id="ARBA00023157"/>
    </source>
</evidence>
<evidence type="ECO:0000259" key="11">
    <source>
        <dbReference type="PROSITE" id="PS50240"/>
    </source>
</evidence>
<dbReference type="Proteomes" id="UP001497623">
    <property type="component" value="Unassembled WGS sequence"/>
</dbReference>
<evidence type="ECO:0000313" key="13">
    <source>
        <dbReference type="Proteomes" id="UP001497623"/>
    </source>
</evidence>
<keyword evidence="4 8" id="KW-0378">Hydrolase</keyword>
<evidence type="ECO:0000256" key="1">
    <source>
        <dbReference type="ARBA" id="ARBA00004613"/>
    </source>
</evidence>
<dbReference type="Gene3D" id="2.40.10.10">
    <property type="entry name" value="Trypsin-like serine proteases"/>
    <property type="match status" value="1"/>
</dbReference>
<dbReference type="Gene3D" id="2.60.120.290">
    <property type="entry name" value="Spermadhesin, CUB domain"/>
    <property type="match status" value="1"/>
</dbReference>
<dbReference type="InterPro" id="IPR001254">
    <property type="entry name" value="Trypsin_dom"/>
</dbReference>
<name>A0AAV2R028_MEGNR</name>
<dbReference type="Pfam" id="PF00431">
    <property type="entry name" value="CUB"/>
    <property type="match status" value="1"/>
</dbReference>
<dbReference type="CDD" id="cd00190">
    <property type="entry name" value="Tryp_SPc"/>
    <property type="match status" value="1"/>
</dbReference>
<dbReference type="SUPFAM" id="SSF49854">
    <property type="entry name" value="Spermadhesin, CUB domain"/>
    <property type="match status" value="1"/>
</dbReference>
<feature type="domain" description="CUB" evidence="10">
    <location>
        <begin position="28"/>
        <end position="144"/>
    </location>
</feature>
<sequence>SSISAAMAWVWSLVLSAVSLGVASAQFCGGQANLNIGQTTYFQSPQYPYPYPGGLACRWIVNSPPGTKLELNCDLNVAPSNDCTQDRFSVSPSGDLNKDYKYFCGFDKSFKFESNTNKFDAYFATVWPSFNYQYQGFQCSLKVVPSTTNPTEPPVVTESPNTGGDCKCGKKVAGNRIVGGQVAELHEWRWQAALRLREDNLQFCGATLIADQWLLTAAHCMVNFQTSSVTVSLGEHDKNTGSDTTATRHIGIKRSIIHPDYDTTTQENDIALLELESYTSNTAIHPICLPTKNAASTFAGSTGTVTGWGTTSWQGQDSSHLQEVELPIITNTKCSNDLEQYTITDKMICTYAVGKDACQGDSGGPLVWKSPSGHYNLVGVVSFGYRCAETGYPGVYTRVTKYLPWIKSNTGLSFCEP</sequence>
<evidence type="ECO:0000256" key="4">
    <source>
        <dbReference type="ARBA" id="ARBA00022801"/>
    </source>
</evidence>
<dbReference type="PRINTS" id="PR00722">
    <property type="entry name" value="CHYMOTRYPSIN"/>
</dbReference>
<evidence type="ECO:0000256" key="7">
    <source>
        <dbReference type="PROSITE-ProRule" id="PRU00059"/>
    </source>
</evidence>
<dbReference type="SMART" id="SM00042">
    <property type="entry name" value="CUB"/>
    <property type="match status" value="1"/>
</dbReference>
<feature type="non-terminal residue" evidence="12">
    <location>
        <position position="1"/>
    </location>
</feature>
<dbReference type="FunFam" id="2.40.10.10:FF:000015">
    <property type="entry name" value="Atrial natriuretic peptide-converting enzyme"/>
    <property type="match status" value="1"/>
</dbReference>
<dbReference type="PROSITE" id="PS00134">
    <property type="entry name" value="TRYPSIN_HIS"/>
    <property type="match status" value="1"/>
</dbReference>
<evidence type="ECO:0000256" key="8">
    <source>
        <dbReference type="RuleBase" id="RU363034"/>
    </source>
</evidence>
<proteinExistence type="predicted"/>
<dbReference type="SMART" id="SM00020">
    <property type="entry name" value="Tryp_SPc"/>
    <property type="match status" value="1"/>
</dbReference>
<keyword evidence="13" id="KW-1185">Reference proteome</keyword>
<accession>A0AAV2R028</accession>
<dbReference type="PANTHER" id="PTHR24252">
    <property type="entry name" value="ACROSIN-RELATED"/>
    <property type="match status" value="1"/>
</dbReference>
<evidence type="ECO:0000256" key="3">
    <source>
        <dbReference type="ARBA" id="ARBA00022670"/>
    </source>
</evidence>
<dbReference type="CDD" id="cd00041">
    <property type="entry name" value="CUB"/>
    <property type="match status" value="1"/>
</dbReference>
<reference evidence="12 13" key="1">
    <citation type="submission" date="2024-05" db="EMBL/GenBank/DDBJ databases">
        <authorList>
            <person name="Wallberg A."/>
        </authorList>
    </citation>
    <scope>NUCLEOTIDE SEQUENCE [LARGE SCALE GENOMIC DNA]</scope>
</reference>
<dbReference type="GO" id="GO:0004252">
    <property type="term" value="F:serine-type endopeptidase activity"/>
    <property type="evidence" value="ECO:0007669"/>
    <property type="project" value="InterPro"/>
</dbReference>
<dbReference type="PROSITE" id="PS50240">
    <property type="entry name" value="TRYPSIN_DOM"/>
    <property type="match status" value="1"/>
</dbReference>
<feature type="signal peptide" evidence="9">
    <location>
        <begin position="1"/>
        <end position="25"/>
    </location>
</feature>
<keyword evidence="9" id="KW-0732">Signal</keyword>
<feature type="chain" id="PRO_5043382609" evidence="9">
    <location>
        <begin position="26"/>
        <end position="417"/>
    </location>
</feature>
<dbReference type="InterPro" id="IPR035914">
    <property type="entry name" value="Sperma_CUB_dom_sf"/>
</dbReference>
<dbReference type="PANTHER" id="PTHR24252:SF7">
    <property type="entry name" value="HYALIN"/>
    <property type="match status" value="1"/>
</dbReference>
<dbReference type="InterPro" id="IPR043504">
    <property type="entry name" value="Peptidase_S1_PA_chymotrypsin"/>
</dbReference>
<evidence type="ECO:0000259" key="10">
    <source>
        <dbReference type="PROSITE" id="PS01180"/>
    </source>
</evidence>